<dbReference type="InterPro" id="IPR019587">
    <property type="entry name" value="Polyketide_cyclase/dehydratase"/>
</dbReference>
<keyword evidence="2" id="KW-1185">Reference proteome</keyword>
<proteinExistence type="predicted"/>
<dbReference type="InterPro" id="IPR023393">
    <property type="entry name" value="START-like_dom_sf"/>
</dbReference>
<dbReference type="SUPFAM" id="SSF55961">
    <property type="entry name" value="Bet v1-like"/>
    <property type="match status" value="1"/>
</dbReference>
<comment type="caution">
    <text evidence="1">The sequence shown here is derived from an EMBL/GenBank/DDBJ whole genome shotgun (WGS) entry which is preliminary data.</text>
</comment>
<evidence type="ECO:0000313" key="1">
    <source>
        <dbReference type="EMBL" id="PWJ53703.1"/>
    </source>
</evidence>
<dbReference type="Pfam" id="PF10604">
    <property type="entry name" value="Polyketide_cyc2"/>
    <property type="match status" value="1"/>
</dbReference>
<sequence length="144" mass="16240">MYAFEETGVIEGTVEQVWAVATDVARWSEWDPHEEASRLDGEFVAGTTGWVKPKGAPAGPFTITAVRPEESWSSQAAIPFGRLVGTRRYEQIDANHVRLVERVEVHGPFAPLFRLIWEKGMRRDMPLTFAALEREACNRFAQHG</sequence>
<accession>A0A316A7W2</accession>
<evidence type="ECO:0000313" key="2">
    <source>
        <dbReference type="Proteomes" id="UP000245469"/>
    </source>
</evidence>
<dbReference type="AlphaFoldDB" id="A0A316A7W2"/>
<protein>
    <submittedName>
        <fullName evidence="1">Polyketide cyclase/dehydrase/lipid transport protein</fullName>
    </submittedName>
</protein>
<gene>
    <name evidence="1" type="ORF">BXY45_111106</name>
</gene>
<dbReference type="Gene3D" id="3.30.530.20">
    <property type="match status" value="1"/>
</dbReference>
<name>A0A316A7W2_9ACTN</name>
<reference evidence="1 2" key="1">
    <citation type="submission" date="2018-03" db="EMBL/GenBank/DDBJ databases">
        <title>Genomic Encyclopedia of Archaeal and Bacterial Type Strains, Phase II (KMG-II): from individual species to whole genera.</title>
        <authorList>
            <person name="Goeker M."/>
        </authorList>
    </citation>
    <scope>NUCLEOTIDE SEQUENCE [LARGE SCALE GENOMIC DNA]</scope>
    <source>
        <strain evidence="1 2">DSM 44889</strain>
    </source>
</reference>
<dbReference type="Proteomes" id="UP000245469">
    <property type="component" value="Unassembled WGS sequence"/>
</dbReference>
<organism evidence="1 2">
    <name type="scientific">Quadrisphaera granulorum</name>
    <dbReference type="NCBI Taxonomy" id="317664"/>
    <lineage>
        <taxon>Bacteria</taxon>
        <taxon>Bacillati</taxon>
        <taxon>Actinomycetota</taxon>
        <taxon>Actinomycetes</taxon>
        <taxon>Kineosporiales</taxon>
        <taxon>Kineosporiaceae</taxon>
        <taxon>Quadrisphaera</taxon>
    </lineage>
</organism>
<dbReference type="EMBL" id="QGDQ01000011">
    <property type="protein sequence ID" value="PWJ53703.1"/>
    <property type="molecule type" value="Genomic_DNA"/>
</dbReference>